<reference evidence="2 3" key="1">
    <citation type="submission" date="2020-06" db="EMBL/GenBank/DDBJ databases">
        <authorList>
            <person name="Li R."/>
            <person name="Bekaert M."/>
        </authorList>
    </citation>
    <scope>NUCLEOTIDE SEQUENCE [LARGE SCALE GENOMIC DNA]</scope>
    <source>
        <strain evidence="3">wild</strain>
    </source>
</reference>
<dbReference type="OrthoDB" id="6092539at2759"/>
<dbReference type="InterPro" id="IPR022041">
    <property type="entry name" value="Methyltransf_FA"/>
</dbReference>
<dbReference type="Pfam" id="PF12248">
    <property type="entry name" value="Methyltransf_FA"/>
    <property type="match status" value="1"/>
</dbReference>
<gene>
    <name evidence="2" type="ORF">MCOR_56605</name>
</gene>
<dbReference type="EMBL" id="CACVKT020010052">
    <property type="protein sequence ID" value="CAC5424728.1"/>
    <property type="molecule type" value="Genomic_DNA"/>
</dbReference>
<sequence>MKEYIILIICQYFEDISASLVSEIWVHTPDTGYGVHWDPKAPELSQHLNQYGFNASQSYSINFDLKVCSNAFVYLSASPIMDSNAALYEVCIGANGGTEVSLRRQVSTFKVIESNVLGDGSTQCGLFQPFWISWQNGNIKIGKGLAIDNEVVVDWNDPNPFIIHGVGVKTGVGQSGQWTIHIEALGYFCLHTETRGTMELVKTTLATEYSCPYLCHGINNCMGFNFNVHTSVCELISTGEPMLTVTDSGWTFGTKCFQWKCFACI</sequence>
<organism evidence="2 3">
    <name type="scientific">Mytilus coruscus</name>
    <name type="common">Sea mussel</name>
    <dbReference type="NCBI Taxonomy" id="42192"/>
    <lineage>
        <taxon>Eukaryota</taxon>
        <taxon>Metazoa</taxon>
        <taxon>Spiralia</taxon>
        <taxon>Lophotrochozoa</taxon>
        <taxon>Mollusca</taxon>
        <taxon>Bivalvia</taxon>
        <taxon>Autobranchia</taxon>
        <taxon>Pteriomorphia</taxon>
        <taxon>Mytilida</taxon>
        <taxon>Mytiloidea</taxon>
        <taxon>Mytilidae</taxon>
        <taxon>Mytilinae</taxon>
        <taxon>Mytilus</taxon>
    </lineage>
</organism>
<dbReference type="Proteomes" id="UP000507470">
    <property type="component" value="Unassembled WGS sequence"/>
</dbReference>
<keyword evidence="3" id="KW-1185">Reference proteome</keyword>
<accession>A0A6J8EVV0</accession>
<name>A0A6J8EVV0_MYTCO</name>
<evidence type="ECO:0000313" key="2">
    <source>
        <dbReference type="EMBL" id="CAC5424728.1"/>
    </source>
</evidence>
<dbReference type="AlphaFoldDB" id="A0A6J8EVV0"/>
<proteinExistence type="predicted"/>
<evidence type="ECO:0000313" key="3">
    <source>
        <dbReference type="Proteomes" id="UP000507470"/>
    </source>
</evidence>
<evidence type="ECO:0000259" key="1">
    <source>
        <dbReference type="Pfam" id="PF12248"/>
    </source>
</evidence>
<feature type="domain" description="Farnesoic acid O-methyl transferase" evidence="1">
    <location>
        <begin position="57"/>
        <end position="181"/>
    </location>
</feature>
<protein>
    <recommendedName>
        <fullName evidence="1">Farnesoic acid O-methyl transferase domain-containing protein</fullName>
    </recommendedName>
</protein>